<evidence type="ECO:0000313" key="2">
    <source>
        <dbReference type="EMBL" id="KAK0506595.1"/>
    </source>
</evidence>
<keyword evidence="1" id="KW-0732">Signal</keyword>
<evidence type="ECO:0000313" key="3">
    <source>
        <dbReference type="Proteomes" id="UP001175228"/>
    </source>
</evidence>
<feature type="chain" id="PRO_5041202140" evidence="1">
    <location>
        <begin position="20"/>
        <end position="160"/>
    </location>
</feature>
<reference evidence="2" key="1">
    <citation type="submission" date="2023-06" db="EMBL/GenBank/DDBJ databases">
        <authorList>
            <consortium name="Lawrence Berkeley National Laboratory"/>
            <person name="Ahrendt S."/>
            <person name="Sahu N."/>
            <person name="Indic B."/>
            <person name="Wong-Bajracharya J."/>
            <person name="Merenyi Z."/>
            <person name="Ke H.-M."/>
            <person name="Monk M."/>
            <person name="Kocsube S."/>
            <person name="Drula E."/>
            <person name="Lipzen A."/>
            <person name="Balint B."/>
            <person name="Henrissat B."/>
            <person name="Andreopoulos B."/>
            <person name="Martin F.M."/>
            <person name="Harder C.B."/>
            <person name="Rigling D."/>
            <person name="Ford K.L."/>
            <person name="Foster G.D."/>
            <person name="Pangilinan J."/>
            <person name="Papanicolaou A."/>
            <person name="Barry K."/>
            <person name="LaButti K."/>
            <person name="Viragh M."/>
            <person name="Koriabine M."/>
            <person name="Yan M."/>
            <person name="Riley R."/>
            <person name="Champramary S."/>
            <person name="Plett K.L."/>
            <person name="Tsai I.J."/>
            <person name="Slot J."/>
            <person name="Sipos G."/>
            <person name="Plett J."/>
            <person name="Nagy L.G."/>
            <person name="Grigoriev I.V."/>
        </authorList>
    </citation>
    <scope>NUCLEOTIDE SEQUENCE</scope>
    <source>
        <strain evidence="2">HWK02</strain>
    </source>
</reference>
<dbReference type="Proteomes" id="UP001175228">
    <property type="component" value="Unassembled WGS sequence"/>
</dbReference>
<evidence type="ECO:0000256" key="1">
    <source>
        <dbReference type="SAM" id="SignalP"/>
    </source>
</evidence>
<comment type="caution">
    <text evidence="2">The sequence shown here is derived from an EMBL/GenBank/DDBJ whole genome shotgun (WGS) entry which is preliminary data.</text>
</comment>
<protein>
    <submittedName>
        <fullName evidence="2">Uncharacterized protein</fullName>
    </submittedName>
</protein>
<gene>
    <name evidence="2" type="ORF">EDD18DRAFT_37247</name>
</gene>
<sequence length="160" mass="17353">MHFFPLLLSLFAFPALILAGTGTITSPANGTVILPGQSFPFSYSPKADYSVSTYNYTVFLLTKLPTSLYSSDEWSSGHYFGRFDYSNSPAVPYPSHRAPTDLIMPDFSQRFGNGFGGGINISDAKVYLAVLEEWSAGTNNFGLTISLAINELTYNGTASC</sequence>
<feature type="signal peptide" evidence="1">
    <location>
        <begin position="1"/>
        <end position="19"/>
    </location>
</feature>
<organism evidence="2 3">
    <name type="scientific">Armillaria luteobubalina</name>
    <dbReference type="NCBI Taxonomy" id="153913"/>
    <lineage>
        <taxon>Eukaryota</taxon>
        <taxon>Fungi</taxon>
        <taxon>Dikarya</taxon>
        <taxon>Basidiomycota</taxon>
        <taxon>Agaricomycotina</taxon>
        <taxon>Agaricomycetes</taxon>
        <taxon>Agaricomycetidae</taxon>
        <taxon>Agaricales</taxon>
        <taxon>Marasmiineae</taxon>
        <taxon>Physalacriaceae</taxon>
        <taxon>Armillaria</taxon>
    </lineage>
</organism>
<dbReference type="AlphaFoldDB" id="A0AA39V5K1"/>
<keyword evidence="3" id="KW-1185">Reference proteome</keyword>
<accession>A0AA39V5K1</accession>
<name>A0AA39V5K1_9AGAR</name>
<dbReference type="EMBL" id="JAUEPU010000001">
    <property type="protein sequence ID" value="KAK0506595.1"/>
    <property type="molecule type" value="Genomic_DNA"/>
</dbReference>
<proteinExistence type="predicted"/>